<organism evidence="3 5">
    <name type="scientific">Heyndrickxia ginsengihumi</name>
    <dbReference type="NCBI Taxonomy" id="363870"/>
    <lineage>
        <taxon>Bacteria</taxon>
        <taxon>Bacillati</taxon>
        <taxon>Bacillota</taxon>
        <taxon>Bacilli</taxon>
        <taxon>Bacillales</taxon>
        <taxon>Bacillaceae</taxon>
        <taxon>Heyndrickxia</taxon>
    </lineage>
</organism>
<comment type="caution">
    <text evidence="3">The sequence shown here is derived from an EMBL/GenBank/DDBJ whole genome shotgun (WGS) entry which is preliminary data.</text>
</comment>
<dbReference type="RefSeq" id="WP_025730395.1">
    <property type="nucleotide sequence ID" value="NZ_JAAIWK010000004.1"/>
</dbReference>
<dbReference type="CDD" id="cd00093">
    <property type="entry name" value="HTH_XRE"/>
    <property type="match status" value="1"/>
</dbReference>
<dbReference type="InterPro" id="IPR010982">
    <property type="entry name" value="Lambda_DNA-bd_dom_sf"/>
</dbReference>
<evidence type="ECO:0000313" key="4">
    <source>
        <dbReference type="EMBL" id="NEY19108.1"/>
    </source>
</evidence>
<proteinExistence type="predicted"/>
<gene>
    <name evidence="4" type="ORF">G4D61_03875</name>
    <name evidence="3" type="ORF">NG54_14320</name>
</gene>
<dbReference type="SUPFAM" id="SSF47413">
    <property type="entry name" value="lambda repressor-like DNA-binding domains"/>
    <property type="match status" value="1"/>
</dbReference>
<dbReference type="EMBL" id="JRUN01000049">
    <property type="protein sequence ID" value="KHD84631.1"/>
    <property type="molecule type" value="Genomic_DNA"/>
</dbReference>
<evidence type="ECO:0000313" key="5">
    <source>
        <dbReference type="Proteomes" id="UP000030588"/>
    </source>
</evidence>
<evidence type="ECO:0000313" key="6">
    <source>
        <dbReference type="Proteomes" id="UP000476934"/>
    </source>
</evidence>
<name>A0A0A6VAL0_9BACI</name>
<keyword evidence="1" id="KW-0238">DNA-binding</keyword>
<dbReference type="OrthoDB" id="72638at2"/>
<dbReference type="Gene3D" id="1.10.260.40">
    <property type="entry name" value="lambda repressor-like DNA-binding domains"/>
    <property type="match status" value="1"/>
</dbReference>
<dbReference type="PANTHER" id="PTHR46558">
    <property type="entry name" value="TRACRIPTIONAL REGULATORY PROTEIN-RELATED-RELATED"/>
    <property type="match status" value="1"/>
</dbReference>
<dbReference type="PROSITE" id="PS50943">
    <property type="entry name" value="HTH_CROC1"/>
    <property type="match status" value="1"/>
</dbReference>
<evidence type="ECO:0000313" key="3">
    <source>
        <dbReference type="EMBL" id="KHD84631.1"/>
    </source>
</evidence>
<accession>A0A0A6VAL0</accession>
<sequence length="136" mass="16050">MPDKKDRSIDELKQFFATRLKKIREDRGYTQPELAKLIGTTDRNISNYETGYSFPSIKVLYEISRTLKVSVDYLLGITNNPEINEPSELISSSEKKLLDTLSHNENFYQLLLKDPEKMTDRIYRTWNLIREIDEQE</sequence>
<evidence type="ECO:0000259" key="2">
    <source>
        <dbReference type="PROSITE" id="PS50943"/>
    </source>
</evidence>
<evidence type="ECO:0000256" key="1">
    <source>
        <dbReference type="ARBA" id="ARBA00023125"/>
    </source>
</evidence>
<reference evidence="4 6" key="2">
    <citation type="submission" date="2020-02" db="EMBL/GenBank/DDBJ databases">
        <authorList>
            <person name="Feng H."/>
        </authorList>
    </citation>
    <scope>NUCLEOTIDE SEQUENCE [LARGE SCALE GENOMIC DNA]</scope>
    <source>
        <strain evidence="4 6">Gsoil 114</strain>
    </source>
</reference>
<dbReference type="PANTHER" id="PTHR46558:SF11">
    <property type="entry name" value="HTH-TYPE TRANSCRIPTIONAL REGULATOR XRE"/>
    <property type="match status" value="1"/>
</dbReference>
<dbReference type="Pfam" id="PF01381">
    <property type="entry name" value="HTH_3"/>
    <property type="match status" value="1"/>
</dbReference>
<dbReference type="GO" id="GO:0003677">
    <property type="term" value="F:DNA binding"/>
    <property type="evidence" value="ECO:0007669"/>
    <property type="project" value="UniProtKB-KW"/>
</dbReference>
<keyword evidence="6" id="KW-1185">Reference proteome</keyword>
<feature type="domain" description="HTH cro/C1-type" evidence="2">
    <location>
        <begin position="20"/>
        <end position="74"/>
    </location>
</feature>
<reference evidence="4 6" key="3">
    <citation type="submission" date="2020-03" db="EMBL/GenBank/DDBJ databases">
        <title>Bacillus aquiflavi sp. nov., isolated from yellow water of strong flavor Chinese baijiu in Yibin region of China.</title>
        <authorList>
            <person name="Xie J."/>
        </authorList>
    </citation>
    <scope>NUCLEOTIDE SEQUENCE [LARGE SCALE GENOMIC DNA]</scope>
    <source>
        <strain evidence="4 6">Gsoil 114</strain>
    </source>
</reference>
<dbReference type="SMART" id="SM00530">
    <property type="entry name" value="HTH_XRE"/>
    <property type="match status" value="1"/>
</dbReference>
<dbReference type="InterPro" id="IPR001387">
    <property type="entry name" value="Cro/C1-type_HTH"/>
</dbReference>
<dbReference type="STRING" id="363870.NG54_14320"/>
<dbReference type="Proteomes" id="UP000476934">
    <property type="component" value="Unassembled WGS sequence"/>
</dbReference>
<reference evidence="3 5" key="1">
    <citation type="submission" date="2014-10" db="EMBL/GenBank/DDBJ databases">
        <title>Draft genome of phytase producing Bacillus ginsengihumi strain M2.11.</title>
        <authorList>
            <person name="Toymentseva A."/>
            <person name="Boulygina E.A."/>
            <person name="Kazakov S.V."/>
            <person name="Kayumov I."/>
            <person name="Suleimanova A.D."/>
            <person name="Mardanova A.M."/>
            <person name="Maria S.N."/>
            <person name="Sergey M.Y."/>
            <person name="Sharipova M.R."/>
        </authorList>
    </citation>
    <scope>NUCLEOTIDE SEQUENCE [LARGE SCALE GENOMIC DNA]</scope>
    <source>
        <strain evidence="3 5">M2.11</strain>
    </source>
</reference>
<dbReference type="Proteomes" id="UP000030588">
    <property type="component" value="Unassembled WGS sequence"/>
</dbReference>
<protein>
    <submittedName>
        <fullName evidence="4">Helix-turn-helix transcriptional regulator</fullName>
    </submittedName>
    <submittedName>
        <fullName evidence="3">XRE family transcriptional regulator</fullName>
    </submittedName>
</protein>
<dbReference type="AlphaFoldDB" id="A0A0A6VAL0"/>
<dbReference type="EMBL" id="JAAIWK010000004">
    <property type="protein sequence ID" value="NEY19108.1"/>
    <property type="molecule type" value="Genomic_DNA"/>
</dbReference>